<dbReference type="PANTHER" id="PTHR36220">
    <property type="entry name" value="UNNAMED PRODUCT"/>
    <property type="match status" value="1"/>
</dbReference>
<dbReference type="PANTHER" id="PTHR36220:SF1">
    <property type="entry name" value="GAMMA TUBULIN COMPLEX COMPONENT C-TERMINAL DOMAIN-CONTAINING PROTEIN"/>
    <property type="match status" value="1"/>
</dbReference>
<evidence type="ECO:0000256" key="2">
    <source>
        <dbReference type="ARBA" id="ARBA00022737"/>
    </source>
</evidence>
<feature type="transmembrane region" description="Helical" evidence="6">
    <location>
        <begin position="167"/>
        <end position="187"/>
    </location>
</feature>
<dbReference type="Proteomes" id="UP001530377">
    <property type="component" value="Unassembled WGS sequence"/>
</dbReference>
<dbReference type="PROSITE" id="PS51470">
    <property type="entry name" value="FG_GAP"/>
    <property type="match status" value="1"/>
</dbReference>
<dbReference type="InterPro" id="IPR011043">
    <property type="entry name" value="Gal_Oxase/kelch_b-propeller"/>
</dbReference>
<evidence type="ECO:0000256" key="3">
    <source>
        <dbReference type="ARBA" id="ARBA00023180"/>
    </source>
</evidence>
<gene>
    <name evidence="7" type="ORF">ACHAXA_003640</name>
</gene>
<dbReference type="SUPFAM" id="SSF50965">
    <property type="entry name" value="Galactose oxidase, central domain"/>
    <property type="match status" value="1"/>
</dbReference>
<dbReference type="Gene3D" id="2.130.10.130">
    <property type="entry name" value="Integrin alpha, N-terminal"/>
    <property type="match status" value="2"/>
</dbReference>
<evidence type="ECO:0000256" key="5">
    <source>
        <dbReference type="SAM" id="MobiDB-lite"/>
    </source>
</evidence>
<keyword evidence="6" id="KW-1133">Transmembrane helix</keyword>
<protein>
    <submittedName>
        <fullName evidence="7">Uncharacterized protein</fullName>
    </submittedName>
</protein>
<accession>A0ABD3SPM4</accession>
<dbReference type="InterPro" id="IPR013517">
    <property type="entry name" value="FG-GAP"/>
</dbReference>
<organism evidence="7 8">
    <name type="scientific">Cyclostephanos tholiformis</name>
    <dbReference type="NCBI Taxonomy" id="382380"/>
    <lineage>
        <taxon>Eukaryota</taxon>
        <taxon>Sar</taxon>
        <taxon>Stramenopiles</taxon>
        <taxon>Ochrophyta</taxon>
        <taxon>Bacillariophyta</taxon>
        <taxon>Coscinodiscophyceae</taxon>
        <taxon>Thalassiosirophycidae</taxon>
        <taxon>Stephanodiscales</taxon>
        <taxon>Stephanodiscaceae</taxon>
        <taxon>Cyclostephanos</taxon>
    </lineage>
</organism>
<keyword evidence="1" id="KW-0732">Signal</keyword>
<keyword evidence="3" id="KW-0325">Glycoprotein</keyword>
<dbReference type="SMART" id="SM00191">
    <property type="entry name" value="Int_alpha"/>
    <property type="match status" value="4"/>
</dbReference>
<feature type="region of interest" description="Disordered" evidence="5">
    <location>
        <begin position="1"/>
        <end position="51"/>
    </location>
</feature>
<evidence type="ECO:0000313" key="8">
    <source>
        <dbReference type="Proteomes" id="UP001530377"/>
    </source>
</evidence>
<name>A0ABD3SPM4_9STRA</name>
<keyword evidence="2" id="KW-0677">Repeat</keyword>
<keyword evidence="6" id="KW-0812">Transmembrane</keyword>
<dbReference type="Pfam" id="PF14312">
    <property type="entry name" value="FG-GAP_2"/>
    <property type="match status" value="3"/>
</dbReference>
<evidence type="ECO:0000313" key="7">
    <source>
        <dbReference type="EMBL" id="KAL3826316.1"/>
    </source>
</evidence>
<feature type="repeat" description="FG-GAP" evidence="4">
    <location>
        <begin position="468"/>
        <end position="522"/>
    </location>
</feature>
<reference evidence="7 8" key="1">
    <citation type="submission" date="2024-10" db="EMBL/GenBank/DDBJ databases">
        <title>Updated reference genomes for cyclostephanoid diatoms.</title>
        <authorList>
            <person name="Roberts W.R."/>
            <person name="Alverson A.J."/>
        </authorList>
    </citation>
    <scope>NUCLEOTIDE SEQUENCE [LARGE SCALE GENOMIC DNA]</scope>
    <source>
        <strain evidence="7 8">AJA228-03</strain>
    </source>
</reference>
<proteinExistence type="predicted"/>
<evidence type="ECO:0000256" key="4">
    <source>
        <dbReference type="PROSITE-ProRule" id="PRU00803"/>
    </source>
</evidence>
<feature type="compositionally biased region" description="Basic and acidic residues" evidence="5">
    <location>
        <begin position="13"/>
        <end position="26"/>
    </location>
</feature>
<dbReference type="AlphaFoldDB" id="A0ABD3SPM4"/>
<sequence length="626" mass="66851">MEPNSLKGAVGAKSREERRRTLETRWKKQVTSAGNEATVGEDDAKSCSMSEDDDALWQSALERFAQDTSPASEEMVSNFFHEGDYPPIPSEVKTQERRYRSFTISNRGTSDVGVLEIDSEEETNCYDSSAVSLTHTDSTALTEQSTAKPSLWRTFKVLYQKNFMAKFYIAGLLILLIATSVIIDVIVSQNSRSSMEDCSSATYNDVQILLAPGESQPVRAGGYGFSISASNEFLIVGAPDSECNSQEFSCNSFTAGGGAYLYSRNSKNEWALYSSFIFDDGTSSGDQYGKSVAIASDSTIMVVGAPENNPFGVVSGAIYVMEQPFGSITPAIRLVSEDLGVNDQFGGSVGVAVTSIGSDSSVRVTNIVVGASSADDFGFSSGSVYVFSKYDDEPPSSACGGIVKVGKWFQCQKLLPDDGHPTDLFGKALHVSGKTIVVGAMWADAKGIDSGAAYVFSLGNDGIWSFQQELHPTNFESRADRFGISVATSGDRIVIGADLDNAQGEDSGAAYVYQLSGGVWRLESKLVASVDPNMVDNRGYNCGFSVDINEDGTMIVVGCPGAPTGGAACIYQLKEDGRWVQKTMLSIPDDQYPENVELGSSVTLSGDVAVVGSGQIAKVLSYAKDC</sequence>
<keyword evidence="8" id="KW-1185">Reference proteome</keyword>
<keyword evidence="6" id="KW-0472">Membrane</keyword>
<comment type="caution">
    <text evidence="7">The sequence shown here is derived from an EMBL/GenBank/DDBJ whole genome shotgun (WGS) entry which is preliminary data.</text>
</comment>
<evidence type="ECO:0000256" key="6">
    <source>
        <dbReference type="SAM" id="Phobius"/>
    </source>
</evidence>
<dbReference type="EMBL" id="JALLPB020000023">
    <property type="protein sequence ID" value="KAL3826316.1"/>
    <property type="molecule type" value="Genomic_DNA"/>
</dbReference>
<dbReference type="InterPro" id="IPR028994">
    <property type="entry name" value="Integrin_alpha_N"/>
</dbReference>
<evidence type="ECO:0000256" key="1">
    <source>
        <dbReference type="ARBA" id="ARBA00022729"/>
    </source>
</evidence>
<dbReference type="InterPro" id="IPR013519">
    <property type="entry name" value="Int_alpha_beta-p"/>
</dbReference>